<evidence type="ECO:0000313" key="4">
    <source>
        <dbReference type="Proteomes" id="UP000464674"/>
    </source>
</evidence>
<dbReference type="GO" id="GO:0005737">
    <property type="term" value="C:cytoplasm"/>
    <property type="evidence" value="ECO:0007669"/>
    <property type="project" value="TreeGrafter"/>
</dbReference>
<dbReference type="EMBL" id="CP041348">
    <property type="protein sequence ID" value="QHC35179.1"/>
    <property type="molecule type" value="Genomic_DNA"/>
</dbReference>
<organism evidence="3 4">
    <name type="scientific">Komagataeibacter xylinus</name>
    <name type="common">Gluconacetobacter xylinus</name>
    <dbReference type="NCBI Taxonomy" id="28448"/>
    <lineage>
        <taxon>Bacteria</taxon>
        <taxon>Pseudomonadati</taxon>
        <taxon>Pseudomonadota</taxon>
        <taxon>Alphaproteobacteria</taxon>
        <taxon>Acetobacterales</taxon>
        <taxon>Acetobacteraceae</taxon>
        <taxon>Komagataeibacter</taxon>
    </lineage>
</organism>
<gene>
    <name evidence="3" type="ORF">FMA36_06370</name>
</gene>
<evidence type="ECO:0000313" key="3">
    <source>
        <dbReference type="EMBL" id="QHC35179.1"/>
    </source>
</evidence>
<dbReference type="InterPro" id="IPR006076">
    <property type="entry name" value="FAD-dep_OxRdtase"/>
</dbReference>
<dbReference type="Gene3D" id="3.50.50.60">
    <property type="entry name" value="FAD/NAD(P)-binding domain"/>
    <property type="match status" value="1"/>
</dbReference>
<keyword evidence="1" id="KW-0560">Oxidoreductase</keyword>
<dbReference type="OrthoDB" id="9806601at2"/>
<dbReference type="GO" id="GO:0016491">
    <property type="term" value="F:oxidoreductase activity"/>
    <property type="evidence" value="ECO:0007669"/>
    <property type="project" value="UniProtKB-KW"/>
</dbReference>
<evidence type="ECO:0000259" key="2">
    <source>
        <dbReference type="Pfam" id="PF01266"/>
    </source>
</evidence>
<sequence length="424" mass="46495">MEGLYEITSPPGDHYPSLTASIQADLAIIGGGLTGLSTAIHAMRAGTETLLLEANDIGYGGSGRNHGHCVPVLRYLNRERAIRILGEERGARYTQILLQSGRSVFSMIRDFDIQCEASHTGALQVADTPLRARRLMQTAAYYASLGVPVRYLGASEVKEAVGSDRYISGWIHPDGGHLNPLALTRGLARGAAGLGVRIYARTPALKIERQGHSWRITTPQGSVTARRVIVASNAYTGKFMPPLGKSFIGLQAYGLASEPLDPALRRKILPGNQSLGDNRPEVRYFRFDKANRLVMGGMVEYVIGVNIPRTIKMMNSRVREVFPELRDIRWRHFWTGQEAVNHDMQPHVYNPAENLFALAGYSGRGVPASVAFGEILALAGTGTAARDLPVETVELRDQHMARTIGVLARVFRGPYNRLRSLSSR</sequence>
<protein>
    <submittedName>
        <fullName evidence="3">FAD-binding oxidoreductase</fullName>
    </submittedName>
</protein>
<dbReference type="SUPFAM" id="SSF51905">
    <property type="entry name" value="FAD/NAD(P)-binding domain"/>
    <property type="match status" value="1"/>
</dbReference>
<dbReference type="InterPro" id="IPR036188">
    <property type="entry name" value="FAD/NAD-bd_sf"/>
</dbReference>
<proteinExistence type="predicted"/>
<reference evidence="3 4" key="1">
    <citation type="journal article" date="2020" name="Carbohydr. Polym.">
        <title>Characterization and optimization of production of bacterial cellulose from strain CGMCC 17276 based on whole-genome analysis.</title>
        <authorList>
            <person name="Lu T."/>
            <person name="Gao H."/>
            <person name="Liao B."/>
            <person name="Wu J."/>
            <person name="Zhang W."/>
            <person name="Huang J."/>
            <person name="Liu M."/>
            <person name="Huang J."/>
            <person name="Chang Z."/>
            <person name="Jin M."/>
            <person name="Yi Z."/>
            <person name="Jiang D."/>
        </authorList>
    </citation>
    <scope>NUCLEOTIDE SEQUENCE [LARGE SCALE GENOMIC DNA]</scope>
    <source>
        <strain evidence="3 4">CGMCC 17276</strain>
    </source>
</reference>
<dbReference type="PANTHER" id="PTHR13847">
    <property type="entry name" value="SARCOSINE DEHYDROGENASE-RELATED"/>
    <property type="match status" value="1"/>
</dbReference>
<dbReference type="Pfam" id="PF01266">
    <property type="entry name" value="DAO"/>
    <property type="match status" value="1"/>
</dbReference>
<dbReference type="PANTHER" id="PTHR13847:SF281">
    <property type="entry name" value="FAD DEPENDENT OXIDOREDUCTASE DOMAIN-CONTAINING PROTEIN"/>
    <property type="match status" value="1"/>
</dbReference>
<evidence type="ECO:0000256" key="1">
    <source>
        <dbReference type="ARBA" id="ARBA00023002"/>
    </source>
</evidence>
<dbReference type="AlphaFoldDB" id="A0A857FNU5"/>
<dbReference type="Gene3D" id="3.30.9.10">
    <property type="entry name" value="D-Amino Acid Oxidase, subunit A, domain 2"/>
    <property type="match status" value="1"/>
</dbReference>
<accession>A0A857FNU5</accession>
<dbReference type="Proteomes" id="UP000464674">
    <property type="component" value="Chromosome"/>
</dbReference>
<feature type="domain" description="FAD dependent oxidoreductase" evidence="2">
    <location>
        <begin position="25"/>
        <end position="377"/>
    </location>
</feature>
<name>A0A857FNU5_KOMXY</name>
<dbReference type="RefSeq" id="WP_159261632.1">
    <property type="nucleotide sequence ID" value="NZ_CP041348.1"/>
</dbReference>